<feature type="transmembrane region" description="Helical" evidence="1">
    <location>
        <begin position="47"/>
        <end position="66"/>
    </location>
</feature>
<evidence type="ECO:0000313" key="3">
    <source>
        <dbReference type="Proteomes" id="UP000623467"/>
    </source>
</evidence>
<comment type="caution">
    <text evidence="2">The sequence shown here is derived from an EMBL/GenBank/DDBJ whole genome shotgun (WGS) entry which is preliminary data.</text>
</comment>
<evidence type="ECO:0000313" key="2">
    <source>
        <dbReference type="EMBL" id="KAF7343804.1"/>
    </source>
</evidence>
<keyword evidence="1" id="KW-0472">Membrane</keyword>
<reference evidence="2" key="1">
    <citation type="submission" date="2020-05" db="EMBL/GenBank/DDBJ databases">
        <title>Mycena genomes resolve the evolution of fungal bioluminescence.</title>
        <authorList>
            <person name="Tsai I.J."/>
        </authorList>
    </citation>
    <scope>NUCLEOTIDE SEQUENCE</scope>
    <source>
        <strain evidence="2">160909Yilan</strain>
    </source>
</reference>
<dbReference type="AlphaFoldDB" id="A0A8H6XNW1"/>
<protein>
    <submittedName>
        <fullName evidence="2">Uncharacterized protein</fullName>
    </submittedName>
</protein>
<proteinExistence type="predicted"/>
<keyword evidence="1" id="KW-1133">Transmembrane helix</keyword>
<keyword evidence="1" id="KW-0812">Transmembrane</keyword>
<dbReference type="EMBL" id="JACAZH010000022">
    <property type="protein sequence ID" value="KAF7343804.1"/>
    <property type="molecule type" value="Genomic_DNA"/>
</dbReference>
<evidence type="ECO:0000256" key="1">
    <source>
        <dbReference type="SAM" id="Phobius"/>
    </source>
</evidence>
<keyword evidence="3" id="KW-1185">Reference proteome</keyword>
<dbReference type="Proteomes" id="UP000623467">
    <property type="component" value="Unassembled WGS sequence"/>
</dbReference>
<organism evidence="2 3">
    <name type="scientific">Mycena sanguinolenta</name>
    <dbReference type="NCBI Taxonomy" id="230812"/>
    <lineage>
        <taxon>Eukaryota</taxon>
        <taxon>Fungi</taxon>
        <taxon>Dikarya</taxon>
        <taxon>Basidiomycota</taxon>
        <taxon>Agaricomycotina</taxon>
        <taxon>Agaricomycetes</taxon>
        <taxon>Agaricomycetidae</taxon>
        <taxon>Agaricales</taxon>
        <taxon>Marasmiineae</taxon>
        <taxon>Mycenaceae</taxon>
        <taxon>Mycena</taxon>
    </lineage>
</organism>
<gene>
    <name evidence="2" type="ORF">MSAN_01961400</name>
</gene>
<name>A0A8H6XNW1_9AGAR</name>
<dbReference type="OrthoDB" id="10498619at2759"/>
<accession>A0A8H6XNW1</accession>
<sequence>MTAVRLLVQTSVAHASMLTPSAALDSTASVSVPVHLISGVVPRLNDAAMDLVSAMISTMFLALYLMSPTCALVHPMSAAAAELLTDV</sequence>